<evidence type="ECO:0000313" key="1">
    <source>
        <dbReference type="EMBL" id="KGO88636.1"/>
    </source>
</evidence>
<name>A0A0A2MAH2_9FLAO</name>
<reference evidence="1 2" key="1">
    <citation type="submission" date="2013-09" db="EMBL/GenBank/DDBJ databases">
        <authorList>
            <person name="Zeng Z."/>
            <person name="Chen C."/>
        </authorList>
    </citation>
    <scope>NUCLEOTIDE SEQUENCE [LARGE SCALE GENOMIC DNA]</scope>
    <source>
        <strain evidence="1 2">WB 3.3-2</strain>
    </source>
</reference>
<keyword evidence="2" id="KW-1185">Reference proteome</keyword>
<comment type="caution">
    <text evidence="1">The sequence shown here is derived from an EMBL/GenBank/DDBJ whole genome shotgun (WGS) entry which is preliminary data.</text>
</comment>
<gene>
    <name evidence="1" type="ORF">Q765_01670</name>
</gene>
<proteinExistence type="predicted"/>
<organism evidence="1 2">
    <name type="scientific">Flavobacterium rivuli WB 3.3-2 = DSM 21788</name>
    <dbReference type="NCBI Taxonomy" id="1121895"/>
    <lineage>
        <taxon>Bacteria</taxon>
        <taxon>Pseudomonadati</taxon>
        <taxon>Bacteroidota</taxon>
        <taxon>Flavobacteriia</taxon>
        <taxon>Flavobacteriales</taxon>
        <taxon>Flavobacteriaceae</taxon>
        <taxon>Flavobacterium</taxon>
    </lineage>
</organism>
<sequence length="166" mass="17902">MLPNINYLAIMTCFALTLTACTTTPDNHAGELNAKASLPDSFNFKSKGLHVIASSINKRENITAVLYGNAAAQKFAREAVPADSVGVVMTLVTWNQEDDGRWFGARIPGDLLCAETVTITGKSAAPQIKFELFNGALLTRETNTDGIDTAQRIKYILGQKASILPQ</sequence>
<protein>
    <submittedName>
        <fullName evidence="1">Uncharacterized protein</fullName>
    </submittedName>
</protein>
<accession>A0A0A2MAH2</accession>
<dbReference type="OrthoDB" id="674757at2"/>
<dbReference type="RefSeq" id="WP_020211663.1">
    <property type="nucleotide sequence ID" value="NZ_JRLX01000001.1"/>
</dbReference>
<dbReference type="Proteomes" id="UP000030152">
    <property type="component" value="Unassembled WGS sequence"/>
</dbReference>
<evidence type="ECO:0000313" key="2">
    <source>
        <dbReference type="Proteomes" id="UP000030152"/>
    </source>
</evidence>
<dbReference type="EMBL" id="JRLX01000001">
    <property type="protein sequence ID" value="KGO88636.1"/>
    <property type="molecule type" value="Genomic_DNA"/>
</dbReference>
<dbReference type="eggNOG" id="ENOG5032XM5">
    <property type="taxonomic scope" value="Bacteria"/>
</dbReference>
<dbReference type="AlphaFoldDB" id="A0A0A2MAH2"/>